<accession>A0ACB9L563</accession>
<comment type="caution">
    <text evidence="1">The sequence shown here is derived from an EMBL/GenBank/DDBJ whole genome shotgun (WGS) entry which is preliminary data.</text>
</comment>
<sequence>MGYLLKEALKTICGVNQWDYAVFWKIGCHDPKLLIWEECYYESPPFIIPQTSQVETNRAPSGREREGCLAPIPRLHASEKIQLLVDTMMVKNQIIVTGEGITGQAAFTGDHQWVLSGSLSGDSNLPEVLSELHLQFSAGMQTIAVIPVKPHGLMQLGSSLALMENVGFVDEVRSLIRQLGVVPGALFSDNYLVRDAVASSIPMHPPSDMSRSYHCMNPNDSAGGSLSSGLAISHNIHGSETANKKGIGFAQDEVISSSLKPRGLFLSVPRLSRINNEYGAANVKKQRLLSDAVSQSSDCDYSKMSNKVNPSPLSADGSVAFDVRKFLDGAPLLEGMRLFNSTNRLSAPSSILGNGSSGFDKMDNTSFAEDVVHLEGIPLLSVKNSTDNMMDIRSCSGLNKMDNGTVKGTLKTELDDLPSKEQILIQGTVLDQCDGGNNSTLSSNLKYEDQSFVSSLGDDLFDILGGDYKRRILGTHQLDDRFKTRDRQTLCHGKAVETFSDYFPSRNDGISESCTFKGSGSDYLLDAIVRGSSSKQCSDDNVSSQTTLTKMSYSSVPSSSLTYTHFPSNGNQLHGRSVEFSRPLEKSSPSISGTDASSHNKERTYSWSNNSLCRSQISSWVEQCHIMKQENSVPSGYSKRPAGETMKPNRKKLKSEENPKPRPKDRQMIQDRLKELRELVPSGAKCSIDALLERTIKHMLFLQSVTKHADKLKLTGESRIRDKEGGLVLKDNFEGGATWAFEVGSQSMICPIIVEDLNRPRQMLAEILCQERGLFLEIADAIRGLGLTILKGVMEARKDKIWAQFAVEANRDVTRMEIFMSLVHLLEKTGESSPGSTNALEGTQTVHHSLAPRHAHWHRVTPAQRSSCQDVL</sequence>
<gene>
    <name evidence="1" type="ORF">MLD38_040265</name>
</gene>
<name>A0ACB9L563_9MYRT</name>
<evidence type="ECO:0000313" key="1">
    <source>
        <dbReference type="EMBL" id="KAI4304797.1"/>
    </source>
</evidence>
<proteinExistence type="predicted"/>
<evidence type="ECO:0000313" key="2">
    <source>
        <dbReference type="Proteomes" id="UP001057402"/>
    </source>
</evidence>
<reference evidence="2" key="1">
    <citation type="journal article" date="2023" name="Front. Plant Sci.">
        <title>Chromosomal-level genome assembly of Melastoma candidum provides insights into trichome evolution.</title>
        <authorList>
            <person name="Zhong Y."/>
            <person name="Wu W."/>
            <person name="Sun C."/>
            <person name="Zou P."/>
            <person name="Liu Y."/>
            <person name="Dai S."/>
            <person name="Zhou R."/>
        </authorList>
    </citation>
    <scope>NUCLEOTIDE SEQUENCE [LARGE SCALE GENOMIC DNA]</scope>
</reference>
<organism evidence="1 2">
    <name type="scientific">Melastoma candidum</name>
    <dbReference type="NCBI Taxonomy" id="119954"/>
    <lineage>
        <taxon>Eukaryota</taxon>
        <taxon>Viridiplantae</taxon>
        <taxon>Streptophyta</taxon>
        <taxon>Embryophyta</taxon>
        <taxon>Tracheophyta</taxon>
        <taxon>Spermatophyta</taxon>
        <taxon>Magnoliopsida</taxon>
        <taxon>eudicotyledons</taxon>
        <taxon>Gunneridae</taxon>
        <taxon>Pentapetalae</taxon>
        <taxon>rosids</taxon>
        <taxon>malvids</taxon>
        <taxon>Myrtales</taxon>
        <taxon>Melastomataceae</taxon>
        <taxon>Melastomatoideae</taxon>
        <taxon>Melastomateae</taxon>
        <taxon>Melastoma</taxon>
    </lineage>
</organism>
<dbReference type="Proteomes" id="UP001057402">
    <property type="component" value="Chromosome 12"/>
</dbReference>
<protein>
    <submittedName>
        <fullName evidence="1">Uncharacterized protein</fullName>
    </submittedName>
</protein>
<keyword evidence="2" id="KW-1185">Reference proteome</keyword>
<dbReference type="EMBL" id="CM042891">
    <property type="protein sequence ID" value="KAI4304797.1"/>
    <property type="molecule type" value="Genomic_DNA"/>
</dbReference>